<feature type="transmembrane region" description="Helical" evidence="4">
    <location>
        <begin position="123"/>
        <end position="152"/>
    </location>
</feature>
<feature type="domain" description="DNA mismatch repair proteins mutS family" evidence="5">
    <location>
        <begin position="310"/>
        <end position="494"/>
    </location>
</feature>
<evidence type="ECO:0000259" key="5">
    <source>
        <dbReference type="SMART" id="SM00534"/>
    </source>
</evidence>
<dbReference type="GO" id="GO:0140664">
    <property type="term" value="F:ATP-dependent DNA damage sensor activity"/>
    <property type="evidence" value="ECO:0007669"/>
    <property type="project" value="InterPro"/>
</dbReference>
<evidence type="ECO:0000256" key="2">
    <source>
        <dbReference type="ARBA" id="ARBA00022840"/>
    </source>
</evidence>
<dbReference type="GO" id="GO:0006298">
    <property type="term" value="P:mismatch repair"/>
    <property type="evidence" value="ECO:0007669"/>
    <property type="project" value="InterPro"/>
</dbReference>
<dbReference type="OrthoDB" id="9802448at2"/>
<dbReference type="AlphaFoldDB" id="A0A1H5SNT7"/>
<sequence length="494" mass="58045">MINDTSPVEKYFNYIKDENHLQILSEKTAYDLNLDLLFFKLDQTFSKIGQQYFYSKFRLLENKSDQYFTKYVDYFAKNDIEKNQVAKQLSKLNQDKDYHLIDLISEDISVNERYYNYARLATLALTMIVISSFFVPKVLVFLIPLFFINFYYHYNNKAYVQYYKLVISRLSASIKTANNISKFSQFTEEFNFININKLSKIIGFSEVEQALVKNEYLLVIWSAIEFYRISFNTEIFGFRKKVKILKDSKEDLLKLVKFIGKIDTAITISEIKLNYKTCEPIFINKKEIKTENIYHPFIDNCVKNNLMISDKSLVLTGSNMSGKTTFMRCMTINSLFAQNFNLCFADSFECPKMQILTSISIQDNIEENKSYYLEEVMRIKTFLEKRDTFALILIDEIFSGTNTKERIAISKAVLSALNKDEKNLVVITTHDLEIAQFLEANNFELYYFDEDITLNKISFPYILNKGISQKTNAIKILEMYNYSDEIIKNARELL</sequence>
<keyword evidence="7" id="KW-1185">Reference proteome</keyword>
<evidence type="ECO:0000256" key="3">
    <source>
        <dbReference type="ARBA" id="ARBA00023125"/>
    </source>
</evidence>
<dbReference type="Gene3D" id="3.40.50.300">
    <property type="entry name" value="P-loop containing nucleotide triphosphate hydrolases"/>
    <property type="match status" value="1"/>
</dbReference>
<dbReference type="PANTHER" id="PTHR11361:SF152">
    <property type="entry name" value="DNA MISMATCH REPAIR PROTEIN"/>
    <property type="match status" value="1"/>
</dbReference>
<keyword evidence="4" id="KW-1133">Transmembrane helix</keyword>
<dbReference type="SUPFAM" id="SSF52540">
    <property type="entry name" value="P-loop containing nucleoside triphosphate hydrolases"/>
    <property type="match status" value="1"/>
</dbReference>
<keyword evidence="4" id="KW-0472">Membrane</keyword>
<keyword evidence="4" id="KW-0812">Transmembrane</keyword>
<dbReference type="InterPro" id="IPR045076">
    <property type="entry name" value="MutS"/>
</dbReference>
<name>A0A1H5SNT7_9FLAO</name>
<evidence type="ECO:0000256" key="1">
    <source>
        <dbReference type="ARBA" id="ARBA00022741"/>
    </source>
</evidence>
<keyword evidence="2" id="KW-0067">ATP-binding</keyword>
<reference evidence="7" key="1">
    <citation type="submission" date="2016-10" db="EMBL/GenBank/DDBJ databases">
        <authorList>
            <person name="Varghese N."/>
            <person name="Submissions S."/>
        </authorList>
    </citation>
    <scope>NUCLEOTIDE SEQUENCE [LARGE SCALE GENOMIC DNA]</scope>
    <source>
        <strain evidence="7">DSM 21580</strain>
    </source>
</reference>
<dbReference type="Proteomes" id="UP000236738">
    <property type="component" value="Unassembled WGS sequence"/>
</dbReference>
<dbReference type="GO" id="GO:0005524">
    <property type="term" value="F:ATP binding"/>
    <property type="evidence" value="ECO:0007669"/>
    <property type="project" value="UniProtKB-KW"/>
</dbReference>
<dbReference type="GO" id="GO:0030983">
    <property type="term" value="F:mismatched DNA binding"/>
    <property type="evidence" value="ECO:0007669"/>
    <property type="project" value="InterPro"/>
</dbReference>
<evidence type="ECO:0000256" key="4">
    <source>
        <dbReference type="SAM" id="Phobius"/>
    </source>
</evidence>
<keyword evidence="1" id="KW-0547">Nucleotide-binding</keyword>
<dbReference type="EMBL" id="FNUS01000001">
    <property type="protein sequence ID" value="SEF52114.1"/>
    <property type="molecule type" value="Genomic_DNA"/>
</dbReference>
<dbReference type="InterPro" id="IPR027417">
    <property type="entry name" value="P-loop_NTPase"/>
</dbReference>
<dbReference type="RefSeq" id="WP_103912267.1">
    <property type="nucleotide sequence ID" value="NZ_FNUS01000001.1"/>
</dbReference>
<dbReference type="SMART" id="SM00534">
    <property type="entry name" value="MUTSac"/>
    <property type="match status" value="1"/>
</dbReference>
<accession>A0A1H5SNT7</accession>
<dbReference type="InterPro" id="IPR000432">
    <property type="entry name" value="DNA_mismatch_repair_MutS_C"/>
</dbReference>
<keyword evidence="3" id="KW-0238">DNA-binding</keyword>
<dbReference type="PANTHER" id="PTHR11361">
    <property type="entry name" value="DNA MISMATCH REPAIR PROTEIN MUTS FAMILY MEMBER"/>
    <property type="match status" value="1"/>
</dbReference>
<dbReference type="Pfam" id="PF00488">
    <property type="entry name" value="MutS_V"/>
    <property type="match status" value="1"/>
</dbReference>
<dbReference type="GO" id="GO:0005829">
    <property type="term" value="C:cytosol"/>
    <property type="evidence" value="ECO:0007669"/>
    <property type="project" value="TreeGrafter"/>
</dbReference>
<evidence type="ECO:0000313" key="6">
    <source>
        <dbReference type="EMBL" id="SEF52114.1"/>
    </source>
</evidence>
<proteinExistence type="predicted"/>
<organism evidence="6 7">
    <name type="scientific">Halpernia humi</name>
    <dbReference type="NCBI Taxonomy" id="493375"/>
    <lineage>
        <taxon>Bacteria</taxon>
        <taxon>Pseudomonadati</taxon>
        <taxon>Bacteroidota</taxon>
        <taxon>Flavobacteriia</taxon>
        <taxon>Flavobacteriales</taxon>
        <taxon>Weeksellaceae</taxon>
        <taxon>Chryseobacterium group</taxon>
        <taxon>Halpernia</taxon>
    </lineage>
</organism>
<protein>
    <submittedName>
        <fullName evidence="6">MutS domain V</fullName>
    </submittedName>
</protein>
<evidence type="ECO:0000313" key="7">
    <source>
        <dbReference type="Proteomes" id="UP000236738"/>
    </source>
</evidence>
<gene>
    <name evidence="6" type="ORF">SAMN05421847_0212</name>
</gene>